<reference evidence="2 3" key="1">
    <citation type="submission" date="2013-08" db="EMBL/GenBank/DDBJ databases">
        <authorList>
            <person name="Trees D."/>
        </authorList>
    </citation>
    <scope>NUCLEOTIDE SEQUENCE [LARGE SCALE GENOMIC DNA]</scope>
    <source>
        <strain evidence="2 3">3502</strain>
    </source>
</reference>
<evidence type="ECO:0000313" key="2">
    <source>
        <dbReference type="EMBL" id="PHJ34729.1"/>
    </source>
</evidence>
<proteinExistence type="predicted"/>
<feature type="transmembrane region" description="Helical" evidence="1">
    <location>
        <begin position="7"/>
        <end position="24"/>
    </location>
</feature>
<evidence type="ECO:0000313" key="3">
    <source>
        <dbReference type="Proteomes" id="UP000223296"/>
    </source>
</evidence>
<dbReference type="Proteomes" id="UP000223296">
    <property type="component" value="Unassembled WGS sequence"/>
</dbReference>
<organism evidence="2 3">
    <name type="scientific">Neisseria gonorrhoeae 3502</name>
    <dbReference type="NCBI Taxonomy" id="1193404"/>
    <lineage>
        <taxon>Bacteria</taxon>
        <taxon>Pseudomonadati</taxon>
        <taxon>Pseudomonadota</taxon>
        <taxon>Betaproteobacteria</taxon>
        <taxon>Neisseriales</taxon>
        <taxon>Neisseriaceae</taxon>
        <taxon>Neisseria</taxon>
    </lineage>
</organism>
<gene>
    <name evidence="2" type="ORF">N776_03855</name>
</gene>
<feature type="transmembrane region" description="Helical" evidence="1">
    <location>
        <begin position="30"/>
        <end position="48"/>
    </location>
</feature>
<dbReference type="EMBL" id="AVBE01000002">
    <property type="protein sequence ID" value="PHJ34729.1"/>
    <property type="molecule type" value="Genomic_DNA"/>
</dbReference>
<comment type="caution">
    <text evidence="2">The sequence shown here is derived from an EMBL/GenBank/DDBJ whole genome shotgun (WGS) entry which is preliminary data.</text>
</comment>
<keyword evidence="1" id="KW-0472">Membrane</keyword>
<keyword evidence="1" id="KW-0812">Transmembrane</keyword>
<evidence type="ECO:0000256" key="1">
    <source>
        <dbReference type="SAM" id="Phobius"/>
    </source>
</evidence>
<name>A0AA44U7F3_NEIGO</name>
<keyword evidence="1" id="KW-1133">Transmembrane helix</keyword>
<protein>
    <submittedName>
        <fullName evidence="2">Uncharacterized protein</fullName>
    </submittedName>
</protein>
<accession>A0AA44U7F3</accession>
<sequence length="52" mass="5869">MLLSLSVFVGIIANLGVFFCLTLLDFMKKLGLTVFIIILFQILLKNALPTRR</sequence>
<dbReference type="AlphaFoldDB" id="A0AA44U7F3"/>